<dbReference type="Pfam" id="PF10677">
    <property type="entry name" value="DUF2490"/>
    <property type="match status" value="1"/>
</dbReference>
<dbReference type="Proteomes" id="UP000266183">
    <property type="component" value="Chromosome"/>
</dbReference>
<proteinExistence type="predicted"/>
<keyword evidence="2" id="KW-1185">Reference proteome</keyword>
<dbReference type="OrthoDB" id="1118734at2"/>
<name>A0A385SQ87_9BACT</name>
<evidence type="ECO:0000313" key="1">
    <source>
        <dbReference type="EMBL" id="AYB33022.1"/>
    </source>
</evidence>
<evidence type="ECO:0000313" key="2">
    <source>
        <dbReference type="Proteomes" id="UP000266183"/>
    </source>
</evidence>
<accession>A0A385SQ87</accession>
<protein>
    <submittedName>
        <fullName evidence="1">DUF2490 domain-containing protein</fullName>
    </submittedName>
</protein>
<dbReference type="RefSeq" id="WP_119756265.1">
    <property type="nucleotide sequence ID" value="NZ_CP032382.1"/>
</dbReference>
<organism evidence="1 2">
    <name type="scientific">Chryseolinea soli</name>
    <dbReference type="NCBI Taxonomy" id="2321403"/>
    <lineage>
        <taxon>Bacteria</taxon>
        <taxon>Pseudomonadati</taxon>
        <taxon>Bacteroidota</taxon>
        <taxon>Cytophagia</taxon>
        <taxon>Cytophagales</taxon>
        <taxon>Fulvivirgaceae</taxon>
        <taxon>Chryseolinea</taxon>
    </lineage>
</organism>
<gene>
    <name evidence="1" type="ORF">D4L85_21660</name>
</gene>
<dbReference type="KEGG" id="chk:D4L85_21660"/>
<sequence>MPASVRQTETKRQLSTGLHRLLLTIACLFPQHPAAAQTNEQLWLEYFLEYPMANVFNLENVVTYSTLLNTPRWRALDYAPTLEYSLTAHIDLMVGSTFSYTWQTEDYNTFEIRPMVGTRIHFNPNRRVPIRFLARLEQRNFQNVETKEWDKTLRPRFRLESLIPLNAKDVFQNKMYYLIADVEYLWKLQDDVSERFANRFRARFGLGYRLSYTWRFEFIYMLQLSREAISDDYSSTDNIFRIRIKHFINKAKPSPVVGVGN</sequence>
<dbReference type="InterPro" id="IPR019619">
    <property type="entry name" value="DUF2490"/>
</dbReference>
<dbReference type="AlphaFoldDB" id="A0A385SQ87"/>
<reference evidence="2" key="1">
    <citation type="submission" date="2018-09" db="EMBL/GenBank/DDBJ databases">
        <title>Chryseolinea sp. KIS68-18 isolated from soil.</title>
        <authorList>
            <person name="Weon H.-Y."/>
            <person name="Kwon S.-W."/>
            <person name="Lee S.A."/>
        </authorList>
    </citation>
    <scope>NUCLEOTIDE SEQUENCE [LARGE SCALE GENOMIC DNA]</scope>
    <source>
        <strain evidence="2">KIS68-18</strain>
    </source>
</reference>
<dbReference type="EMBL" id="CP032382">
    <property type="protein sequence ID" value="AYB33022.1"/>
    <property type="molecule type" value="Genomic_DNA"/>
</dbReference>